<keyword evidence="3" id="KW-0560">Oxidoreductase</keyword>
<dbReference type="RefSeq" id="WP_262623373.1">
    <property type="nucleotide sequence ID" value="NZ_JAOQKI010000003.1"/>
</dbReference>
<evidence type="ECO:0000256" key="3">
    <source>
        <dbReference type="ARBA" id="ARBA00023002"/>
    </source>
</evidence>
<dbReference type="PANTHER" id="PTHR38011:SF7">
    <property type="entry name" value="2,5-DIAMINO-6-RIBOSYLAMINO-4(3H)-PYRIMIDINONE 5'-PHOSPHATE REDUCTASE"/>
    <property type="match status" value="1"/>
</dbReference>
<evidence type="ECO:0000259" key="4">
    <source>
        <dbReference type="Pfam" id="PF01872"/>
    </source>
</evidence>
<dbReference type="Gene3D" id="3.40.430.10">
    <property type="entry name" value="Dihydrofolate Reductase, subunit A"/>
    <property type="match status" value="1"/>
</dbReference>
<evidence type="ECO:0000256" key="2">
    <source>
        <dbReference type="ARBA" id="ARBA00022857"/>
    </source>
</evidence>
<evidence type="ECO:0000313" key="6">
    <source>
        <dbReference type="Proteomes" id="UP001209666"/>
    </source>
</evidence>
<sequence length="224" mass="24581">MKKPYIICHMMISIDGRIDCAMTSKLPGVDDYYTTLDEINVPTTVSGRVRAELEMAESGEFHAKNTESYGKEGFSKKADATGYEVIIDTNGKLLWPDASGMAKPYLIVTSEKVSKEYLDYLDGQNISWIACGKEHVDLARAVEILAEKFGVERMGIVGGPKINTAFLEAGLLDEISLLVGAGIDGRGGMPSVFDGLAMEHDVTRLKLIDVKKFDSDAVQIRYQC</sequence>
<dbReference type="Proteomes" id="UP001209666">
    <property type="component" value="Unassembled WGS sequence"/>
</dbReference>
<evidence type="ECO:0000256" key="1">
    <source>
        <dbReference type="ARBA" id="ARBA00005104"/>
    </source>
</evidence>
<name>A0ABT2SAZ8_9FIRM</name>
<keyword evidence="2" id="KW-0521">NADP</keyword>
<comment type="caution">
    <text evidence="5">The sequence shown here is derived from an EMBL/GenBank/DDBJ whole genome shotgun (WGS) entry which is preliminary data.</text>
</comment>
<dbReference type="InterPro" id="IPR024072">
    <property type="entry name" value="DHFR-like_dom_sf"/>
</dbReference>
<dbReference type="Pfam" id="PF01872">
    <property type="entry name" value="RibD_C"/>
    <property type="match status" value="1"/>
</dbReference>
<dbReference type="SUPFAM" id="SSF53597">
    <property type="entry name" value="Dihydrofolate reductase-like"/>
    <property type="match status" value="1"/>
</dbReference>
<proteinExistence type="predicted"/>
<dbReference type="InterPro" id="IPR002734">
    <property type="entry name" value="RibDG_C"/>
</dbReference>
<dbReference type="PANTHER" id="PTHR38011">
    <property type="entry name" value="DIHYDROFOLATE REDUCTASE FAMILY PROTEIN (AFU_ORTHOLOGUE AFUA_8G06820)"/>
    <property type="match status" value="1"/>
</dbReference>
<keyword evidence="6" id="KW-1185">Reference proteome</keyword>
<dbReference type="EMBL" id="JAOQKI010000003">
    <property type="protein sequence ID" value="MCU6716222.1"/>
    <property type="molecule type" value="Genomic_DNA"/>
</dbReference>
<evidence type="ECO:0000313" key="5">
    <source>
        <dbReference type="EMBL" id="MCU6716222.1"/>
    </source>
</evidence>
<protein>
    <submittedName>
        <fullName evidence="5">Dihydrofolate reductase family protein</fullName>
    </submittedName>
</protein>
<accession>A0ABT2SAZ8</accession>
<dbReference type="InterPro" id="IPR050765">
    <property type="entry name" value="Riboflavin_Biosynth_HTPR"/>
</dbReference>
<feature type="domain" description="Bacterial bifunctional deaminase-reductase C-terminal" evidence="4">
    <location>
        <begin position="4"/>
        <end position="218"/>
    </location>
</feature>
<gene>
    <name evidence="5" type="ORF">OCV43_02875</name>
</gene>
<organism evidence="5 6">
    <name type="scientific">Roseburia amylophila</name>
    <dbReference type="NCBI Taxonomy" id="2981794"/>
    <lineage>
        <taxon>Bacteria</taxon>
        <taxon>Bacillati</taxon>
        <taxon>Bacillota</taxon>
        <taxon>Clostridia</taxon>
        <taxon>Lachnospirales</taxon>
        <taxon>Lachnospiraceae</taxon>
        <taxon>Roseburia</taxon>
    </lineage>
</organism>
<comment type="pathway">
    <text evidence="1">Cofactor biosynthesis; riboflavin biosynthesis.</text>
</comment>
<reference evidence="5 6" key="1">
    <citation type="journal article" date="2021" name="ISME Commun">
        <title>Automated analysis of genomic sequences facilitates high-throughput and comprehensive description of bacteria.</title>
        <authorList>
            <person name="Hitch T.C.A."/>
        </authorList>
    </citation>
    <scope>NUCLEOTIDE SEQUENCE [LARGE SCALE GENOMIC DNA]</scope>
    <source>
        <strain evidence="5 6">Sanger_19</strain>
    </source>
</reference>